<dbReference type="Pfam" id="PF01380">
    <property type="entry name" value="SIS"/>
    <property type="match status" value="1"/>
</dbReference>
<dbReference type="InterPro" id="IPR001347">
    <property type="entry name" value="SIS_dom"/>
</dbReference>
<dbReference type="SUPFAM" id="SSF53697">
    <property type="entry name" value="SIS domain"/>
    <property type="match status" value="1"/>
</dbReference>
<evidence type="ECO:0000259" key="2">
    <source>
        <dbReference type="PROSITE" id="PS51464"/>
    </source>
</evidence>
<protein>
    <submittedName>
        <fullName evidence="3">3-hexulose-6-phosphate isomerase</fullName>
        <ecNumber evidence="3">5.3.1.27</ecNumber>
    </submittedName>
</protein>
<reference evidence="3" key="1">
    <citation type="submission" date="2019-11" db="EMBL/GenBank/DDBJ databases">
        <authorList>
            <person name="Feng L."/>
        </authorList>
    </citation>
    <scope>NUCLEOTIDE SEQUENCE</scope>
    <source>
        <strain evidence="3">AhadrusLFYP4</strain>
    </source>
</reference>
<dbReference type="InterPro" id="IPR046348">
    <property type="entry name" value="SIS_dom_sf"/>
</dbReference>
<dbReference type="GO" id="GO:0097367">
    <property type="term" value="F:carbohydrate derivative binding"/>
    <property type="evidence" value="ECO:0007669"/>
    <property type="project" value="InterPro"/>
</dbReference>
<dbReference type="RefSeq" id="WP_118738755.1">
    <property type="nucleotide sequence ID" value="NZ_CACRSX010000065.1"/>
</dbReference>
<proteinExistence type="inferred from homology"/>
<dbReference type="AlphaFoldDB" id="A0A6N2WA72"/>
<accession>A0A6N2WA72</accession>
<name>A0A6N2WA72_ANAHA</name>
<dbReference type="GO" id="GO:1901135">
    <property type="term" value="P:carbohydrate derivative metabolic process"/>
    <property type="evidence" value="ECO:0007669"/>
    <property type="project" value="InterPro"/>
</dbReference>
<sequence>MRLIEEIMNEICEVMDKFDEDTLDQAMTLLSKDKKIFVDGEGRSGFVGRCFAMRLMHIGYQPYVMGETITPALRENEVYLAISGSGTTKNTLSNAKAAKKLGLKIIAVTSKEESELGQLADCIIKVPGRIKGDQKTASIQLLSSLFDQSVHIVLDELCLKLSRRDKVSDEMAAGNHVNVE</sequence>
<keyword evidence="3" id="KW-0413">Isomerase</keyword>
<dbReference type="PROSITE" id="PS51464">
    <property type="entry name" value="SIS"/>
    <property type="match status" value="1"/>
</dbReference>
<organism evidence="3">
    <name type="scientific">Anaerostipes hadrus</name>
    <dbReference type="NCBI Taxonomy" id="649756"/>
    <lineage>
        <taxon>Bacteria</taxon>
        <taxon>Bacillati</taxon>
        <taxon>Bacillota</taxon>
        <taxon>Clostridia</taxon>
        <taxon>Lachnospirales</taxon>
        <taxon>Lachnospiraceae</taxon>
        <taxon>Anaerostipes</taxon>
    </lineage>
</organism>
<dbReference type="InterPro" id="IPR017552">
    <property type="entry name" value="PHI/rmpB"/>
</dbReference>
<dbReference type="PANTHER" id="PTHR43443:SF1">
    <property type="entry name" value="3-HEXULOSE-6-PHOSPHATE ISOMERASE"/>
    <property type="match status" value="1"/>
</dbReference>
<dbReference type="EC" id="5.3.1.27" evidence="3"/>
<dbReference type="CDD" id="cd05005">
    <property type="entry name" value="SIS_PHI"/>
    <property type="match status" value="1"/>
</dbReference>
<dbReference type="PANTHER" id="PTHR43443">
    <property type="entry name" value="3-HEXULOSE-6-PHOSPHATE ISOMERASE"/>
    <property type="match status" value="1"/>
</dbReference>
<dbReference type="GO" id="GO:0043800">
    <property type="term" value="F:6-phospho-3-hexuloisomerase activity"/>
    <property type="evidence" value="ECO:0007669"/>
    <property type="project" value="UniProtKB-EC"/>
</dbReference>
<gene>
    <name evidence="3" type="primary">hxlB_3</name>
    <name evidence="3" type="ORF">AHLFYP4_02950</name>
</gene>
<comment type="similarity">
    <text evidence="1">Belongs to the SIS family. PHI subfamily.</text>
</comment>
<evidence type="ECO:0000256" key="1">
    <source>
        <dbReference type="ARBA" id="ARBA00009235"/>
    </source>
</evidence>
<dbReference type="EMBL" id="CACRSX010000065">
    <property type="protein sequence ID" value="VYT37852.1"/>
    <property type="molecule type" value="Genomic_DNA"/>
</dbReference>
<dbReference type="NCBIfam" id="TIGR03127">
    <property type="entry name" value="RuMP_HxlB"/>
    <property type="match status" value="1"/>
</dbReference>
<dbReference type="Gene3D" id="3.40.50.10490">
    <property type="entry name" value="Glucose-6-phosphate isomerase like protein, domain 1"/>
    <property type="match status" value="1"/>
</dbReference>
<feature type="domain" description="SIS" evidence="2">
    <location>
        <begin position="26"/>
        <end position="159"/>
    </location>
</feature>
<evidence type="ECO:0000313" key="3">
    <source>
        <dbReference type="EMBL" id="VYT37852.1"/>
    </source>
</evidence>